<feature type="domain" description="Major facilitator superfamily (MFS) profile" evidence="8">
    <location>
        <begin position="30"/>
        <end position="423"/>
    </location>
</feature>
<dbReference type="RefSeq" id="WP_323277098.1">
    <property type="nucleotide sequence ID" value="NZ_JAYGGQ010000001.1"/>
</dbReference>
<keyword evidence="2" id="KW-0813">Transport</keyword>
<accession>A0ABU5T0Y0</accession>
<proteinExistence type="predicted"/>
<feature type="transmembrane region" description="Helical" evidence="7">
    <location>
        <begin position="371"/>
        <end position="392"/>
    </location>
</feature>
<keyword evidence="4 7" id="KW-0812">Transmembrane</keyword>
<keyword evidence="10" id="KW-1185">Reference proteome</keyword>
<evidence type="ECO:0000256" key="3">
    <source>
        <dbReference type="ARBA" id="ARBA00022475"/>
    </source>
</evidence>
<evidence type="ECO:0000256" key="4">
    <source>
        <dbReference type="ARBA" id="ARBA00022692"/>
    </source>
</evidence>
<dbReference type="InterPro" id="IPR011701">
    <property type="entry name" value="MFS"/>
</dbReference>
<dbReference type="Proteomes" id="UP001304769">
    <property type="component" value="Unassembled WGS sequence"/>
</dbReference>
<evidence type="ECO:0000259" key="8">
    <source>
        <dbReference type="PROSITE" id="PS50850"/>
    </source>
</evidence>
<name>A0ABU5T0Y0_9MICC</name>
<feature type="transmembrane region" description="Helical" evidence="7">
    <location>
        <begin position="308"/>
        <end position="326"/>
    </location>
</feature>
<keyword evidence="5 7" id="KW-1133">Transmembrane helix</keyword>
<comment type="caution">
    <text evidence="9">The sequence shown here is derived from an EMBL/GenBank/DDBJ whole genome shotgun (WGS) entry which is preliminary data.</text>
</comment>
<feature type="transmembrane region" description="Helical" evidence="7">
    <location>
        <begin position="184"/>
        <end position="204"/>
    </location>
</feature>
<dbReference type="SUPFAM" id="SSF103473">
    <property type="entry name" value="MFS general substrate transporter"/>
    <property type="match status" value="1"/>
</dbReference>
<evidence type="ECO:0000256" key="5">
    <source>
        <dbReference type="ARBA" id="ARBA00022989"/>
    </source>
</evidence>
<keyword evidence="6 7" id="KW-0472">Membrane</keyword>
<dbReference type="Pfam" id="PF07690">
    <property type="entry name" value="MFS_1"/>
    <property type="match status" value="1"/>
</dbReference>
<feature type="transmembrane region" description="Helical" evidence="7">
    <location>
        <begin position="398"/>
        <end position="418"/>
    </location>
</feature>
<sequence>MSIFAELSMRPAIERPTTPRTGGWDASRAARLALSAGTLFVLLVGANLATPLYPMLSERLGFGSLGVSVAFASYVLCLIAVLVVAGHWSDHIGRRAALVVAVVLGLAGVAVCATAGSLAELCCGRALHGAAVGLATGASSAAVRELLPDRPAWASRATLLATSGGVALGPVAGGSLALGPASLAVPFAAYAAVLAVLLCPLVLVRARPALRPAVEVSRARLLAPRGLAFGAQSARGPFWRAAGVGFLSFAVFGYFLSLAPGYFARTLGLTSLPAVGALAGLALAAAAAVQLAGRATAARRHAPGESPIVVVGLVLLGVGTLAAGLGTSAGNAVVLVGGILAAGAGQGLAFRELFDGLVAAVSPEQHAQAVSALYVVTYLGSAVPVIGVGALAAAVGLATASTIFTGLCCAAALGLAVLRTRGLAVLRVRAGQDARAEN</sequence>
<dbReference type="PANTHER" id="PTHR23517:SF13">
    <property type="entry name" value="MAJOR FACILITATOR SUPERFAMILY MFS_1"/>
    <property type="match status" value="1"/>
</dbReference>
<dbReference type="PROSITE" id="PS50850">
    <property type="entry name" value="MFS"/>
    <property type="match status" value="1"/>
</dbReference>
<comment type="subcellular location">
    <subcellularLocation>
        <location evidence="1">Cell membrane</location>
        <topology evidence="1">Multi-pass membrane protein</topology>
    </subcellularLocation>
</comment>
<feature type="transmembrane region" description="Helical" evidence="7">
    <location>
        <begin position="241"/>
        <end position="263"/>
    </location>
</feature>
<protein>
    <submittedName>
        <fullName evidence="9">MFS transporter</fullName>
    </submittedName>
</protein>
<feature type="transmembrane region" description="Helical" evidence="7">
    <location>
        <begin position="32"/>
        <end position="53"/>
    </location>
</feature>
<dbReference type="InterPro" id="IPR036259">
    <property type="entry name" value="MFS_trans_sf"/>
</dbReference>
<evidence type="ECO:0000313" key="10">
    <source>
        <dbReference type="Proteomes" id="UP001304769"/>
    </source>
</evidence>
<gene>
    <name evidence="9" type="ORF">SPF06_01200</name>
</gene>
<feature type="transmembrane region" description="Helical" evidence="7">
    <location>
        <begin position="332"/>
        <end position="350"/>
    </location>
</feature>
<feature type="transmembrane region" description="Helical" evidence="7">
    <location>
        <begin position="65"/>
        <end position="85"/>
    </location>
</feature>
<dbReference type="Gene3D" id="1.20.1250.20">
    <property type="entry name" value="MFS general substrate transporter like domains"/>
    <property type="match status" value="1"/>
</dbReference>
<feature type="transmembrane region" description="Helical" evidence="7">
    <location>
        <begin position="275"/>
        <end position="296"/>
    </location>
</feature>
<evidence type="ECO:0000256" key="7">
    <source>
        <dbReference type="SAM" id="Phobius"/>
    </source>
</evidence>
<evidence type="ECO:0000256" key="2">
    <source>
        <dbReference type="ARBA" id="ARBA00022448"/>
    </source>
</evidence>
<dbReference type="InterPro" id="IPR050171">
    <property type="entry name" value="MFS_Transporters"/>
</dbReference>
<dbReference type="InterPro" id="IPR020846">
    <property type="entry name" value="MFS_dom"/>
</dbReference>
<dbReference type="EMBL" id="JAYGGQ010000001">
    <property type="protein sequence ID" value="MEA5453328.1"/>
    <property type="molecule type" value="Genomic_DNA"/>
</dbReference>
<evidence type="ECO:0000256" key="6">
    <source>
        <dbReference type="ARBA" id="ARBA00023136"/>
    </source>
</evidence>
<dbReference type="PANTHER" id="PTHR23517">
    <property type="entry name" value="RESISTANCE PROTEIN MDTM, PUTATIVE-RELATED-RELATED"/>
    <property type="match status" value="1"/>
</dbReference>
<evidence type="ECO:0000313" key="9">
    <source>
        <dbReference type="EMBL" id="MEA5453328.1"/>
    </source>
</evidence>
<evidence type="ECO:0000256" key="1">
    <source>
        <dbReference type="ARBA" id="ARBA00004651"/>
    </source>
</evidence>
<feature type="transmembrane region" description="Helical" evidence="7">
    <location>
        <begin position="97"/>
        <end position="119"/>
    </location>
</feature>
<keyword evidence="3" id="KW-1003">Cell membrane</keyword>
<organism evidence="9 10">
    <name type="scientific">Sinomonas terricola</name>
    <dbReference type="NCBI Taxonomy" id="3110330"/>
    <lineage>
        <taxon>Bacteria</taxon>
        <taxon>Bacillati</taxon>
        <taxon>Actinomycetota</taxon>
        <taxon>Actinomycetes</taxon>
        <taxon>Micrococcales</taxon>
        <taxon>Micrococcaceae</taxon>
        <taxon>Sinomonas</taxon>
    </lineage>
</organism>
<reference evidence="9 10" key="1">
    <citation type="submission" date="2023-12" db="EMBL/GenBank/DDBJ databases">
        <title>Sinomonas terricola sp. nov, isolated from litchi orchard soil in Guangdong, PR China.</title>
        <authorList>
            <person name="Jiaxin W."/>
            <person name="Yang Z."/>
            <person name="Honghui Z."/>
        </authorList>
    </citation>
    <scope>NUCLEOTIDE SEQUENCE [LARGE SCALE GENOMIC DNA]</scope>
    <source>
        <strain evidence="9 10">JGH33</strain>
    </source>
</reference>